<dbReference type="GO" id="GO:0046872">
    <property type="term" value="F:metal ion binding"/>
    <property type="evidence" value="ECO:0007669"/>
    <property type="project" value="UniProtKB-KW"/>
</dbReference>
<dbReference type="Gene3D" id="3.40.50.1980">
    <property type="entry name" value="Nitrogenase molybdenum iron protein domain"/>
    <property type="match status" value="3"/>
</dbReference>
<keyword evidence="9" id="KW-1185">Reference proteome</keyword>
<dbReference type="AlphaFoldDB" id="A0AAV9ISK1"/>
<dbReference type="GO" id="GO:0004399">
    <property type="term" value="F:histidinol dehydrogenase activity"/>
    <property type="evidence" value="ECO:0007669"/>
    <property type="project" value="TreeGrafter"/>
</dbReference>
<keyword evidence="5" id="KW-0560">Oxidoreductase</keyword>
<evidence type="ECO:0008006" key="10">
    <source>
        <dbReference type="Google" id="ProtNLM"/>
    </source>
</evidence>
<dbReference type="InterPro" id="IPR012131">
    <property type="entry name" value="Hstdl_DH"/>
</dbReference>
<dbReference type="NCBIfam" id="TIGR00069">
    <property type="entry name" value="hisD"/>
    <property type="match status" value="1"/>
</dbReference>
<dbReference type="GO" id="GO:0005829">
    <property type="term" value="C:cytosol"/>
    <property type="evidence" value="ECO:0007669"/>
    <property type="project" value="TreeGrafter"/>
</dbReference>
<dbReference type="PANTHER" id="PTHR21256:SF2">
    <property type="entry name" value="HISTIDINE BIOSYNTHESIS TRIFUNCTIONAL PROTEIN"/>
    <property type="match status" value="1"/>
</dbReference>
<comment type="caution">
    <text evidence="8">The sequence shown here is derived from an EMBL/GenBank/DDBJ whole genome shotgun (WGS) entry which is preliminary data.</text>
</comment>
<dbReference type="FunFam" id="3.40.50.1980:FF:000001">
    <property type="entry name" value="Histidinol dehydrogenase"/>
    <property type="match status" value="1"/>
</dbReference>
<sequence>MPGEADDILADHSSKSWVPVYGADEAQRTILRRRRLQDATVPPPVAERIRDTFGEPLTPQQAVQRILASVERDGDAALLEWTALLDAVQLRSAADLAVGAEGLQTALQQVEPELAEALRQAAYRIVAYHRAQPVHSWLTTALGGQLGQLVRPMERVGFYVPGGAAPLPSTVLMSVLPAVVAGVSELVVVSPPTRDTGDVHVATLAACAICAEVLAEEERRRRQQQQQQPHFGGSSTPPHTAPPSSHLRVFRAGGAQAVAALAYGTDSVPRVDKIVGPGNLFVTLAKREVFGLCGIDGVYGPTEAVVVADDTADAARVAADLLAQAEHDYLAVPILLTPSSALAGRVVHELERQVAALEASRAERARHSLSHQGGVVLCASLDECLALCNAFATEHVSLSVSQPWQALGGIRHAGGVFLGEASCEVLGDYVAGPSHVMPTGGSARYSSPLSVLDFVKVTSVVALDDVTVRQLAPAAERLARAEGLTAHARAAALRK</sequence>
<comment type="pathway">
    <text evidence="2">Amino-acid biosynthesis; L-histidine biosynthesis; L-histidine from 5-phospho-alpha-D-ribose 1-diphosphate: step 9/9.</text>
</comment>
<evidence type="ECO:0000256" key="2">
    <source>
        <dbReference type="ARBA" id="ARBA00004940"/>
    </source>
</evidence>
<evidence type="ECO:0000256" key="1">
    <source>
        <dbReference type="ARBA" id="ARBA00001947"/>
    </source>
</evidence>
<name>A0AAV9ISK1_CYACA</name>
<evidence type="ECO:0000313" key="8">
    <source>
        <dbReference type="EMBL" id="KAK4535066.1"/>
    </source>
</evidence>
<dbReference type="GO" id="GO:0000105">
    <property type="term" value="P:L-histidine biosynthetic process"/>
    <property type="evidence" value="ECO:0007669"/>
    <property type="project" value="UniProtKB-ARBA"/>
</dbReference>
<evidence type="ECO:0000313" key="9">
    <source>
        <dbReference type="Proteomes" id="UP001301350"/>
    </source>
</evidence>
<evidence type="ECO:0000256" key="4">
    <source>
        <dbReference type="ARBA" id="ARBA00022833"/>
    </source>
</evidence>
<reference evidence="8 9" key="1">
    <citation type="submission" date="2022-07" db="EMBL/GenBank/DDBJ databases">
        <title>Genome-wide signatures of adaptation to extreme environments.</title>
        <authorList>
            <person name="Cho C.H."/>
            <person name="Yoon H.S."/>
        </authorList>
    </citation>
    <scope>NUCLEOTIDE SEQUENCE [LARGE SCALE GENOMIC DNA]</scope>
    <source>
        <strain evidence="8 9">DBV 063 E5</strain>
    </source>
</reference>
<dbReference type="CDD" id="cd06572">
    <property type="entry name" value="Histidinol_dh"/>
    <property type="match status" value="1"/>
</dbReference>
<dbReference type="Proteomes" id="UP001301350">
    <property type="component" value="Unassembled WGS sequence"/>
</dbReference>
<keyword evidence="3" id="KW-0479">Metal-binding</keyword>
<gene>
    <name evidence="8" type="ORF">CDCA_CDCA03G1091</name>
</gene>
<dbReference type="GO" id="GO:0051287">
    <property type="term" value="F:NAD binding"/>
    <property type="evidence" value="ECO:0007669"/>
    <property type="project" value="InterPro"/>
</dbReference>
<dbReference type="SUPFAM" id="SSF53720">
    <property type="entry name" value="ALDH-like"/>
    <property type="match status" value="1"/>
</dbReference>
<dbReference type="Gene3D" id="1.20.5.1300">
    <property type="match status" value="1"/>
</dbReference>
<dbReference type="EMBL" id="JANCYW010000003">
    <property type="protein sequence ID" value="KAK4535066.1"/>
    <property type="molecule type" value="Genomic_DNA"/>
</dbReference>
<dbReference type="Pfam" id="PF00815">
    <property type="entry name" value="Histidinol_dh"/>
    <property type="match status" value="2"/>
</dbReference>
<protein>
    <recommendedName>
        <fullName evidence="10">Histidinol dehydrogenase</fullName>
    </recommendedName>
</protein>
<dbReference type="InterPro" id="IPR016161">
    <property type="entry name" value="Ald_DH/histidinol_DH"/>
</dbReference>
<dbReference type="PRINTS" id="PR00083">
    <property type="entry name" value="HOLDHDRGNASE"/>
</dbReference>
<dbReference type="PANTHER" id="PTHR21256">
    <property type="entry name" value="HISTIDINOL DEHYDROGENASE HDH"/>
    <property type="match status" value="1"/>
</dbReference>
<dbReference type="PROSITE" id="PS00611">
    <property type="entry name" value="HISOL_DEHYDROGENASE"/>
    <property type="match status" value="1"/>
</dbReference>
<accession>A0AAV9ISK1</accession>
<keyword evidence="4" id="KW-0862">Zinc</keyword>
<feature type="compositionally biased region" description="Low complexity" evidence="7">
    <location>
        <begin position="224"/>
        <end position="246"/>
    </location>
</feature>
<feature type="region of interest" description="Disordered" evidence="7">
    <location>
        <begin position="218"/>
        <end position="246"/>
    </location>
</feature>
<organism evidence="8 9">
    <name type="scientific">Cyanidium caldarium</name>
    <name type="common">Red alga</name>
    <dbReference type="NCBI Taxonomy" id="2771"/>
    <lineage>
        <taxon>Eukaryota</taxon>
        <taxon>Rhodophyta</taxon>
        <taxon>Bangiophyceae</taxon>
        <taxon>Cyanidiales</taxon>
        <taxon>Cyanidiaceae</taxon>
        <taxon>Cyanidium</taxon>
    </lineage>
</organism>
<evidence type="ECO:0000256" key="5">
    <source>
        <dbReference type="ARBA" id="ARBA00023002"/>
    </source>
</evidence>
<evidence type="ECO:0000256" key="7">
    <source>
        <dbReference type="SAM" id="MobiDB-lite"/>
    </source>
</evidence>
<evidence type="ECO:0000256" key="6">
    <source>
        <dbReference type="RuleBase" id="RU004175"/>
    </source>
</evidence>
<evidence type="ECO:0000256" key="3">
    <source>
        <dbReference type="ARBA" id="ARBA00022723"/>
    </source>
</evidence>
<dbReference type="InterPro" id="IPR001692">
    <property type="entry name" value="Histidinol_DH_CS"/>
</dbReference>
<comment type="similarity">
    <text evidence="6">Belongs to the histidinol dehydrogenase family.</text>
</comment>
<comment type="cofactor">
    <cofactor evidence="1">
        <name>Zn(2+)</name>
        <dbReference type="ChEBI" id="CHEBI:29105"/>
    </cofactor>
</comment>
<proteinExistence type="inferred from homology"/>